<dbReference type="PANTHER" id="PTHR35332:SF2">
    <property type="entry name" value="REGULATION OF ENOLASE PROTEIN 1"/>
    <property type="match status" value="1"/>
</dbReference>
<name>A0AAN7V5I1_9PEZI</name>
<dbReference type="Gene3D" id="2.60.120.200">
    <property type="match status" value="1"/>
</dbReference>
<organism evidence="1 2">
    <name type="scientific">Xylaria bambusicola</name>
    <dbReference type="NCBI Taxonomy" id="326684"/>
    <lineage>
        <taxon>Eukaryota</taxon>
        <taxon>Fungi</taxon>
        <taxon>Dikarya</taxon>
        <taxon>Ascomycota</taxon>
        <taxon>Pezizomycotina</taxon>
        <taxon>Sordariomycetes</taxon>
        <taxon>Xylariomycetidae</taxon>
        <taxon>Xylariales</taxon>
        <taxon>Xylariaceae</taxon>
        <taxon>Xylaria</taxon>
    </lineage>
</organism>
<accession>A0AAN7V5I1</accession>
<sequence>MGQDGHRFYENQPQLSTVGCDRWADWSISPLSRPVDPERGVTLEARREGDENGRSIWIYQLVLDESGEVTERLPLREICWILADEDDDQVLDISPLVARPERNTTSQLSAEFKEFGVVWD</sequence>
<evidence type="ECO:0000313" key="2">
    <source>
        <dbReference type="Proteomes" id="UP001305414"/>
    </source>
</evidence>
<proteinExistence type="predicted"/>
<dbReference type="AlphaFoldDB" id="A0AAN7V5I1"/>
<protein>
    <submittedName>
        <fullName evidence="1">Uncharacterized protein</fullName>
    </submittedName>
</protein>
<keyword evidence="2" id="KW-1185">Reference proteome</keyword>
<comment type="caution">
    <text evidence="1">The sequence shown here is derived from an EMBL/GenBank/DDBJ whole genome shotgun (WGS) entry which is preliminary data.</text>
</comment>
<evidence type="ECO:0000313" key="1">
    <source>
        <dbReference type="EMBL" id="KAK5636619.1"/>
    </source>
</evidence>
<dbReference type="InterPro" id="IPR009784">
    <property type="entry name" value="DUF1349"/>
</dbReference>
<dbReference type="EMBL" id="JAWHQM010000074">
    <property type="protein sequence ID" value="KAK5636619.1"/>
    <property type="molecule type" value="Genomic_DNA"/>
</dbReference>
<gene>
    <name evidence="1" type="ORF">RRF57_012331</name>
</gene>
<dbReference type="PANTHER" id="PTHR35332">
    <property type="entry name" value="REGULATION OF ENOLASE PROTEIN 1"/>
    <property type="match status" value="1"/>
</dbReference>
<dbReference type="Proteomes" id="UP001305414">
    <property type="component" value="Unassembled WGS sequence"/>
</dbReference>
<reference evidence="1 2" key="1">
    <citation type="submission" date="2023-10" db="EMBL/GenBank/DDBJ databases">
        <title>Draft genome sequence of Xylaria bambusicola isolate GMP-LS, the root and basal stem rot pathogen of sugarcane in Indonesia.</title>
        <authorList>
            <person name="Selvaraj P."/>
            <person name="Muralishankar V."/>
            <person name="Muruganantham S."/>
            <person name="Sp S."/>
            <person name="Haryani S."/>
            <person name="Lau K.J.X."/>
            <person name="Naqvi N.I."/>
        </authorList>
    </citation>
    <scope>NUCLEOTIDE SEQUENCE [LARGE SCALE GENOMIC DNA]</scope>
    <source>
        <strain evidence="1">GMP-LS</strain>
    </source>
</reference>